<dbReference type="EMBL" id="CYHA01000002">
    <property type="protein sequence ID" value="CUA82311.1"/>
    <property type="molecule type" value="Genomic_DNA"/>
</dbReference>
<evidence type="ECO:0000313" key="9">
    <source>
        <dbReference type="EMBL" id="CUA82311.1"/>
    </source>
</evidence>
<dbReference type="GO" id="GO:0009103">
    <property type="term" value="P:lipopolysaccharide biosynthetic process"/>
    <property type="evidence" value="ECO:0007669"/>
    <property type="project" value="UniProtKB-ARBA"/>
</dbReference>
<feature type="transmembrane region" description="Helical" evidence="8">
    <location>
        <begin position="130"/>
        <end position="163"/>
    </location>
</feature>
<feature type="transmembrane region" description="Helical" evidence="8">
    <location>
        <begin position="398"/>
        <end position="416"/>
    </location>
</feature>
<proteinExistence type="predicted"/>
<reference evidence="10" key="1">
    <citation type="submission" date="2015-08" db="EMBL/GenBank/DDBJ databases">
        <authorList>
            <person name="Varghese N."/>
        </authorList>
    </citation>
    <scope>NUCLEOTIDE SEQUENCE [LARGE SCALE GENOMIC DNA]</scope>
    <source>
        <strain evidence="10">DSM 17901</strain>
    </source>
</reference>
<feature type="transmembrane region" description="Helical" evidence="8">
    <location>
        <begin position="98"/>
        <end position="118"/>
    </location>
</feature>
<feature type="transmembrane region" description="Helical" evidence="8">
    <location>
        <begin position="326"/>
        <end position="345"/>
    </location>
</feature>
<feature type="transmembrane region" description="Helical" evidence="8">
    <location>
        <begin position="269"/>
        <end position="289"/>
    </location>
</feature>
<evidence type="ECO:0000256" key="5">
    <source>
        <dbReference type="ARBA" id="ARBA00022692"/>
    </source>
</evidence>
<name>A0A0K6GU82_9NEIS</name>
<keyword evidence="2" id="KW-1003">Cell membrane</keyword>
<evidence type="ECO:0000256" key="4">
    <source>
        <dbReference type="ARBA" id="ARBA00022679"/>
    </source>
</evidence>
<dbReference type="OrthoDB" id="8556356at2"/>
<feature type="transmembrane region" description="Helical" evidence="8">
    <location>
        <begin position="352"/>
        <end position="378"/>
    </location>
</feature>
<protein>
    <submittedName>
        <fullName evidence="9">4-amino-4-deoxy-L-arabinose transferase or related glycosyltransferase of PMT family</fullName>
    </submittedName>
</protein>
<dbReference type="GO" id="GO:0005886">
    <property type="term" value="C:plasma membrane"/>
    <property type="evidence" value="ECO:0007669"/>
    <property type="project" value="UniProtKB-SubCell"/>
</dbReference>
<keyword evidence="10" id="KW-1185">Reference proteome</keyword>
<evidence type="ECO:0000256" key="7">
    <source>
        <dbReference type="ARBA" id="ARBA00023136"/>
    </source>
</evidence>
<dbReference type="GO" id="GO:0016763">
    <property type="term" value="F:pentosyltransferase activity"/>
    <property type="evidence" value="ECO:0007669"/>
    <property type="project" value="TreeGrafter"/>
</dbReference>
<feature type="transmembrane region" description="Helical" evidence="8">
    <location>
        <begin position="428"/>
        <end position="449"/>
    </location>
</feature>
<evidence type="ECO:0000256" key="6">
    <source>
        <dbReference type="ARBA" id="ARBA00022989"/>
    </source>
</evidence>
<comment type="subcellular location">
    <subcellularLocation>
        <location evidence="1">Cell membrane</location>
        <topology evidence="1">Multi-pass membrane protein</topology>
    </subcellularLocation>
</comment>
<evidence type="ECO:0000256" key="8">
    <source>
        <dbReference type="SAM" id="Phobius"/>
    </source>
</evidence>
<dbReference type="PANTHER" id="PTHR33908:SF11">
    <property type="entry name" value="MEMBRANE PROTEIN"/>
    <property type="match status" value="1"/>
</dbReference>
<dbReference type="STRING" id="375574.GCA_001418035_00969"/>
<organism evidence="9 10">
    <name type="scientific">Gulbenkiania indica</name>
    <dbReference type="NCBI Taxonomy" id="375574"/>
    <lineage>
        <taxon>Bacteria</taxon>
        <taxon>Pseudomonadati</taxon>
        <taxon>Pseudomonadota</taxon>
        <taxon>Betaproteobacteria</taxon>
        <taxon>Neisseriales</taxon>
        <taxon>Chromobacteriaceae</taxon>
        <taxon>Gulbenkiania</taxon>
    </lineage>
</organism>
<accession>A0A0K6GU82</accession>
<feature type="transmembrane region" description="Helical" evidence="8">
    <location>
        <begin position="216"/>
        <end position="236"/>
    </location>
</feature>
<dbReference type="PANTHER" id="PTHR33908">
    <property type="entry name" value="MANNOSYLTRANSFERASE YKCB-RELATED"/>
    <property type="match status" value="1"/>
</dbReference>
<dbReference type="AlphaFoldDB" id="A0A0K6GU82"/>
<keyword evidence="5 8" id="KW-0812">Transmembrane</keyword>
<evidence type="ECO:0000256" key="1">
    <source>
        <dbReference type="ARBA" id="ARBA00004651"/>
    </source>
</evidence>
<keyword evidence="6 8" id="KW-1133">Transmembrane helix</keyword>
<keyword evidence="3" id="KW-0328">Glycosyltransferase</keyword>
<sequence length="548" mass="61200">MLTYSPHSDHHLPKPTEKPWLLLLLCFIWLWPGIFGHDPWKPDEPYVLAVVETMLDTGNWVVPMIGDTPYLEAPPLYYWVAATFGYWLAPDWLSLPDAARLATPFFMALGLTFAGGAGRELVGRRHGRSVVMILIGCVGLIATGHQLNTAVAAFAGFAAAFYALALTLRAPGLAGALLALATVALFLSSSLLEVALVWMVALVLPAFRAWRSNRYLITLGIALGLSIPVSLFWPWMLGRAAPAVLTEWWQVRALGPINGFGRIGLFHDFGYYGLVSLWYTWPAWPLAAWTLYRNRRLQRPLLQLPLMFFAVVIVLLTLSDRQSSEYALPLLLPLAVLGAVELDTLRRGAASFLNWFGLMAFGLFGLLIWAGWAAMNFGWPERLARRATYFSPYYQPEVSLLAAGCALVATAAWVWAVTRRHLRGRQAVTNWAAGMTLCWGLALTLWLPWLDAAKSYRPVVERMMAVLPREAECVATESNNQIARISWAYYGDLVLRPFAREEAVPCDFRLVVRNRAQGLAEPGWTLLWEGARPREKNELFGLLQRTSG</sequence>
<gene>
    <name evidence="9" type="ORF">Ga0061063_1176</name>
</gene>
<keyword evidence="4 9" id="KW-0808">Transferase</keyword>
<dbReference type="RefSeq" id="WP_055433577.1">
    <property type="nucleotide sequence ID" value="NZ_CYHA01000002.1"/>
</dbReference>
<dbReference type="Proteomes" id="UP000243535">
    <property type="component" value="Unassembled WGS sequence"/>
</dbReference>
<feature type="transmembrane region" description="Helical" evidence="8">
    <location>
        <begin position="20"/>
        <end position="37"/>
    </location>
</feature>
<evidence type="ECO:0000256" key="3">
    <source>
        <dbReference type="ARBA" id="ARBA00022676"/>
    </source>
</evidence>
<dbReference type="InterPro" id="IPR050297">
    <property type="entry name" value="LipidA_mod_glycosyltrf_83"/>
</dbReference>
<evidence type="ECO:0000313" key="10">
    <source>
        <dbReference type="Proteomes" id="UP000243535"/>
    </source>
</evidence>
<evidence type="ECO:0000256" key="2">
    <source>
        <dbReference type="ARBA" id="ARBA00022475"/>
    </source>
</evidence>
<feature type="transmembrane region" description="Helical" evidence="8">
    <location>
        <begin position="175"/>
        <end position="204"/>
    </location>
</feature>
<keyword evidence="7 8" id="KW-0472">Membrane</keyword>
<feature type="transmembrane region" description="Helical" evidence="8">
    <location>
        <begin position="301"/>
        <end position="320"/>
    </location>
</feature>